<reference evidence="3" key="2">
    <citation type="submission" date="2019-09" db="UniProtKB">
        <authorList>
            <consortium name="WormBaseParasite"/>
        </authorList>
    </citation>
    <scope>IDENTIFICATION</scope>
</reference>
<gene>
    <name evidence="1" type="ORF">HPBE_LOCUS22169</name>
</gene>
<reference evidence="1 2" key="1">
    <citation type="submission" date="2018-11" db="EMBL/GenBank/DDBJ databases">
        <authorList>
            <consortium name="Pathogen Informatics"/>
        </authorList>
    </citation>
    <scope>NUCLEOTIDE SEQUENCE [LARGE SCALE GENOMIC DNA]</scope>
</reference>
<evidence type="ECO:0000313" key="1">
    <source>
        <dbReference type="EMBL" id="VDP30847.1"/>
    </source>
</evidence>
<keyword evidence="2" id="KW-1185">Reference proteome</keyword>
<accession>A0A3P8BTH1</accession>
<evidence type="ECO:0000313" key="2">
    <source>
        <dbReference type="Proteomes" id="UP000050761"/>
    </source>
</evidence>
<dbReference type="EMBL" id="UZAH01033719">
    <property type="protein sequence ID" value="VDP30847.1"/>
    <property type="molecule type" value="Genomic_DNA"/>
</dbReference>
<evidence type="ECO:0000313" key="3">
    <source>
        <dbReference type="WBParaSite" id="HPBE_0002217001-mRNA-1"/>
    </source>
</evidence>
<protein>
    <submittedName>
        <fullName evidence="1 3">Uncharacterized protein</fullName>
    </submittedName>
</protein>
<dbReference type="OrthoDB" id="5860066at2759"/>
<proteinExistence type="predicted"/>
<sequence length="153" mass="17112">MGKDEEAEEVPTEVIQYKQLTASAALAHDNSSARARLPGGEGGVAYDRDKIRESVCRESIGNIAEAKERFEPRSEVGRPTEGVSHAKTLRRCFTFGETCVVACWPYLPWHAATCFCLFNLQSRTKELHCCLVNGVEVAKIAKSRLRNHVRFED</sequence>
<accession>A0A183GHV4</accession>
<organism evidence="2 3">
    <name type="scientific">Heligmosomoides polygyrus</name>
    <name type="common">Parasitic roundworm</name>
    <dbReference type="NCBI Taxonomy" id="6339"/>
    <lineage>
        <taxon>Eukaryota</taxon>
        <taxon>Metazoa</taxon>
        <taxon>Ecdysozoa</taxon>
        <taxon>Nematoda</taxon>
        <taxon>Chromadorea</taxon>
        <taxon>Rhabditida</taxon>
        <taxon>Rhabditina</taxon>
        <taxon>Rhabditomorpha</taxon>
        <taxon>Strongyloidea</taxon>
        <taxon>Heligmosomidae</taxon>
        <taxon>Heligmosomoides</taxon>
    </lineage>
</organism>
<dbReference type="WBParaSite" id="HPBE_0002217001-mRNA-1">
    <property type="protein sequence ID" value="HPBE_0002217001-mRNA-1"/>
    <property type="gene ID" value="HPBE_0002217001"/>
</dbReference>
<name>A0A183GHV4_HELPZ</name>
<dbReference type="Proteomes" id="UP000050761">
    <property type="component" value="Unassembled WGS sequence"/>
</dbReference>
<dbReference type="AlphaFoldDB" id="A0A183GHV4"/>